<name>A0A7I7WQ42_MYCGU</name>
<reference evidence="1 2" key="1">
    <citation type="journal article" date="2019" name="Emerg. Microbes Infect.">
        <title>Comprehensive subspecies identification of 175 nontuberculous mycobacteria species based on 7547 genomic profiles.</title>
        <authorList>
            <person name="Matsumoto Y."/>
            <person name="Kinjo T."/>
            <person name="Motooka D."/>
            <person name="Nabeya D."/>
            <person name="Jung N."/>
            <person name="Uechi K."/>
            <person name="Horii T."/>
            <person name="Iida T."/>
            <person name="Fujita J."/>
            <person name="Nakamura S."/>
        </authorList>
    </citation>
    <scope>NUCLEOTIDE SEQUENCE [LARGE SCALE GENOMIC DNA]</scope>
    <source>
        <strain evidence="1 2">JCM 12688</strain>
    </source>
</reference>
<protein>
    <submittedName>
        <fullName evidence="1">Uncharacterized protein</fullName>
    </submittedName>
</protein>
<dbReference type="RefSeq" id="WP_163687117.1">
    <property type="nucleotide sequence ID" value="NZ_AP022608.1"/>
</dbReference>
<organism evidence="1 2">
    <name type="scientific">Mycolicibacterium gadium</name>
    <name type="common">Mycobacterium gadium</name>
    <dbReference type="NCBI Taxonomy" id="1794"/>
    <lineage>
        <taxon>Bacteria</taxon>
        <taxon>Bacillati</taxon>
        <taxon>Actinomycetota</taxon>
        <taxon>Actinomycetes</taxon>
        <taxon>Mycobacteriales</taxon>
        <taxon>Mycobacteriaceae</taxon>
        <taxon>Mycolicibacterium</taxon>
    </lineage>
</organism>
<evidence type="ECO:0000313" key="2">
    <source>
        <dbReference type="Proteomes" id="UP000466187"/>
    </source>
</evidence>
<dbReference type="Proteomes" id="UP000466187">
    <property type="component" value="Chromosome"/>
</dbReference>
<dbReference type="KEGG" id="mgad:MGAD_29480"/>
<dbReference type="EMBL" id="AP022608">
    <property type="protein sequence ID" value="BBZ18613.1"/>
    <property type="molecule type" value="Genomic_DNA"/>
</dbReference>
<dbReference type="AlphaFoldDB" id="A0A7I7WQ42"/>
<sequence>MTYVPEAPGVATDLNTAFVNGQPTADLTRHLTDLSAHHFGDANRLVRGKWDGQDAGYIGEARNNGGIFFYTGDDTWNAMEQGLDSQQAAGLTWRLNESFLATQMEDGLARIDCVVDFKRFSSLEDVLRLDSDSFSAKEIRYLFENAGAHGYERVGNSWVRIKGG</sequence>
<gene>
    <name evidence="1" type="ORF">MGAD_29480</name>
</gene>
<evidence type="ECO:0000313" key="1">
    <source>
        <dbReference type="EMBL" id="BBZ18613.1"/>
    </source>
</evidence>
<proteinExistence type="predicted"/>
<accession>A0A7I7WQ42</accession>